<comment type="caution">
    <text evidence="1">The sequence shown here is derived from an EMBL/GenBank/DDBJ whole genome shotgun (WGS) entry which is preliminary data.</text>
</comment>
<dbReference type="AlphaFoldDB" id="A0A2D0KRM0"/>
<name>A0A2D0KRM0_9GAMM</name>
<reference evidence="1 2" key="1">
    <citation type="journal article" date="2017" name="Nat. Microbiol.">
        <title>Natural product diversity associated with the nematode symbionts Photorhabdus and Xenorhabdus.</title>
        <authorList>
            <person name="Tobias N.J."/>
            <person name="Wolff H."/>
            <person name="Djahanschiri B."/>
            <person name="Grundmann F."/>
            <person name="Kronenwerth M."/>
            <person name="Shi Y.M."/>
            <person name="Simonyi S."/>
            <person name="Grun P."/>
            <person name="Shapiro-Ilan D."/>
            <person name="Pidot S.J."/>
            <person name="Stinear T.P."/>
            <person name="Ebersberger I."/>
            <person name="Bode H.B."/>
        </authorList>
    </citation>
    <scope>NUCLEOTIDE SEQUENCE [LARGE SCALE GENOMIC DNA]</scope>
    <source>
        <strain evidence="1 2">DSM 17904</strain>
    </source>
</reference>
<dbReference type="EMBL" id="NJAJ01000011">
    <property type="protein sequence ID" value="PHM66070.1"/>
    <property type="molecule type" value="Genomic_DNA"/>
</dbReference>
<sequence>MPYQAIFASRQEALNTMLDDTSNYMMVDSFKGAPVNMRVFESFNPFHVWPSPSIPVPGQPKRLAQSVESVWQGVKLVDGITDFNQFLGQPTKRPEDHERRQLKNYCYADSLFVYGDRLLDLLSARFLIYLPTYLFILEKLVPEALLRELNQHLTSVGPVLFYDWDANQNITDTSSSFSHSALLASWFNGTFENDYWTLAHRVLQENDWLTFDASIKNLLNRYYAIHNGFQDASRRQGSKSLGT</sequence>
<gene>
    <name evidence="1" type="ORF">Xsto_01576</name>
</gene>
<dbReference type="Pfam" id="PF22075">
    <property type="entry name" value="DUF6939"/>
    <property type="match status" value="1"/>
</dbReference>
<organism evidence="1 2">
    <name type="scientific">Xenorhabdus stockiae</name>
    <dbReference type="NCBI Taxonomy" id="351614"/>
    <lineage>
        <taxon>Bacteria</taxon>
        <taxon>Pseudomonadati</taxon>
        <taxon>Pseudomonadota</taxon>
        <taxon>Gammaproteobacteria</taxon>
        <taxon>Enterobacterales</taxon>
        <taxon>Morganellaceae</taxon>
        <taxon>Xenorhabdus</taxon>
    </lineage>
</organism>
<accession>A0A2D0KRM0</accession>
<keyword evidence="2" id="KW-1185">Reference proteome</keyword>
<protein>
    <submittedName>
        <fullName evidence="1">Uncharacterized protein</fullName>
    </submittedName>
</protein>
<proteinExistence type="predicted"/>
<dbReference type="Proteomes" id="UP000222366">
    <property type="component" value="Unassembled WGS sequence"/>
</dbReference>
<evidence type="ECO:0000313" key="2">
    <source>
        <dbReference type="Proteomes" id="UP000222366"/>
    </source>
</evidence>
<dbReference type="InterPro" id="IPR054219">
    <property type="entry name" value="DUF6939"/>
</dbReference>
<evidence type="ECO:0000313" key="1">
    <source>
        <dbReference type="EMBL" id="PHM66070.1"/>
    </source>
</evidence>